<evidence type="ECO:0000313" key="4">
    <source>
        <dbReference type="Proteomes" id="UP000518752"/>
    </source>
</evidence>
<dbReference type="Pfam" id="PF22041">
    <property type="entry name" value="GST_C_7"/>
    <property type="match status" value="1"/>
</dbReference>
<proteinExistence type="predicted"/>
<feature type="domain" description="Glutathione S-transferase UstS-like C-terminal" evidence="2">
    <location>
        <begin position="61"/>
        <end position="195"/>
    </location>
</feature>
<feature type="domain" description="GST N-terminal" evidence="1">
    <location>
        <begin position="14"/>
        <end position="46"/>
    </location>
</feature>
<dbReference type="InterPro" id="IPR036249">
    <property type="entry name" value="Thioredoxin-like_sf"/>
</dbReference>
<reference evidence="3 4" key="1">
    <citation type="journal article" date="2020" name="ISME J.">
        <title>Uncovering the hidden diversity of litter-decomposition mechanisms in mushroom-forming fungi.</title>
        <authorList>
            <person name="Floudas D."/>
            <person name="Bentzer J."/>
            <person name="Ahren D."/>
            <person name="Johansson T."/>
            <person name="Persson P."/>
            <person name="Tunlid A."/>
        </authorList>
    </citation>
    <scope>NUCLEOTIDE SEQUENCE [LARGE SCALE GENOMIC DNA]</scope>
    <source>
        <strain evidence="3 4">CBS 406.79</strain>
    </source>
</reference>
<sequence>MKSIGALPTTVNPADGSPRYTIPAIFDDSTGVAIADSALIAEYLDKTYPDTPALIPKGTCAFQSAFQELFYSKVLPIWILTVPDVPESLNPRSAEYFRKHRAIDFGVPSLDVMRVSGQAKEEQLKKAKGVLGDFDKVMKDGDTWVMGDKPTFVDFVIASVILSVKIVCGKKSEEYREFMSWHGGRWSRMMTILEEKYSTVEL</sequence>
<dbReference type="InterPro" id="IPR054416">
    <property type="entry name" value="GST_UstS-like_C"/>
</dbReference>
<dbReference type="EMBL" id="JAACJN010000025">
    <property type="protein sequence ID" value="KAF5388895.1"/>
    <property type="molecule type" value="Genomic_DNA"/>
</dbReference>
<dbReference type="Gene3D" id="3.40.30.10">
    <property type="entry name" value="Glutaredoxin"/>
    <property type="match status" value="1"/>
</dbReference>
<dbReference type="PANTHER" id="PTHR43968:SF6">
    <property type="entry name" value="GLUTATHIONE S-TRANSFERASE OMEGA"/>
    <property type="match status" value="1"/>
</dbReference>
<evidence type="ECO:0000259" key="1">
    <source>
        <dbReference type="Pfam" id="PF13409"/>
    </source>
</evidence>
<dbReference type="SUPFAM" id="SSF47616">
    <property type="entry name" value="GST C-terminal domain-like"/>
    <property type="match status" value="1"/>
</dbReference>
<dbReference type="PANTHER" id="PTHR43968">
    <property type="match status" value="1"/>
</dbReference>
<evidence type="ECO:0008006" key="5">
    <source>
        <dbReference type="Google" id="ProtNLM"/>
    </source>
</evidence>
<gene>
    <name evidence="3" type="ORF">D9757_005051</name>
</gene>
<dbReference type="GO" id="GO:0005737">
    <property type="term" value="C:cytoplasm"/>
    <property type="evidence" value="ECO:0007669"/>
    <property type="project" value="TreeGrafter"/>
</dbReference>
<dbReference type="SUPFAM" id="SSF52833">
    <property type="entry name" value="Thioredoxin-like"/>
    <property type="match status" value="1"/>
</dbReference>
<dbReference type="InterPro" id="IPR036282">
    <property type="entry name" value="Glutathione-S-Trfase_C_sf"/>
</dbReference>
<dbReference type="InterPro" id="IPR004045">
    <property type="entry name" value="Glutathione_S-Trfase_N"/>
</dbReference>
<evidence type="ECO:0000259" key="2">
    <source>
        <dbReference type="Pfam" id="PF22041"/>
    </source>
</evidence>
<dbReference type="Pfam" id="PF13409">
    <property type="entry name" value="GST_N_2"/>
    <property type="match status" value="1"/>
</dbReference>
<organism evidence="3 4">
    <name type="scientific">Collybiopsis confluens</name>
    <dbReference type="NCBI Taxonomy" id="2823264"/>
    <lineage>
        <taxon>Eukaryota</taxon>
        <taxon>Fungi</taxon>
        <taxon>Dikarya</taxon>
        <taxon>Basidiomycota</taxon>
        <taxon>Agaricomycotina</taxon>
        <taxon>Agaricomycetes</taxon>
        <taxon>Agaricomycetidae</taxon>
        <taxon>Agaricales</taxon>
        <taxon>Marasmiineae</taxon>
        <taxon>Omphalotaceae</taxon>
        <taxon>Collybiopsis</taxon>
    </lineage>
</organism>
<comment type="caution">
    <text evidence="3">The sequence shown here is derived from an EMBL/GenBank/DDBJ whole genome shotgun (WGS) entry which is preliminary data.</text>
</comment>
<evidence type="ECO:0000313" key="3">
    <source>
        <dbReference type="EMBL" id="KAF5388895.1"/>
    </source>
</evidence>
<keyword evidence="4" id="KW-1185">Reference proteome</keyword>
<accession>A0A8H5MBZ3</accession>
<protein>
    <recommendedName>
        <fullName evidence="5">GST N-terminal domain-containing protein</fullName>
    </recommendedName>
</protein>
<dbReference type="Proteomes" id="UP000518752">
    <property type="component" value="Unassembled WGS sequence"/>
</dbReference>
<dbReference type="Gene3D" id="1.20.1050.10">
    <property type="match status" value="1"/>
</dbReference>
<dbReference type="InterPro" id="IPR050983">
    <property type="entry name" value="GST_Omega/HSP26"/>
</dbReference>
<name>A0A8H5MBZ3_9AGAR</name>
<dbReference type="OrthoDB" id="4951845at2759"/>
<dbReference type="AlphaFoldDB" id="A0A8H5MBZ3"/>